<accession>A0ABP0RKN7</accession>
<protein>
    <submittedName>
        <fullName evidence="1">Uncharacterized protein</fullName>
    </submittedName>
</protein>
<evidence type="ECO:0000313" key="1">
    <source>
        <dbReference type="EMBL" id="CAK9101177.1"/>
    </source>
</evidence>
<dbReference type="EMBL" id="CAXAMN010026191">
    <property type="protein sequence ID" value="CAK9101177.1"/>
    <property type="molecule type" value="Genomic_DNA"/>
</dbReference>
<comment type="caution">
    <text evidence="1">The sequence shown here is derived from an EMBL/GenBank/DDBJ whole genome shotgun (WGS) entry which is preliminary data.</text>
</comment>
<reference evidence="1 2" key="1">
    <citation type="submission" date="2024-02" db="EMBL/GenBank/DDBJ databases">
        <authorList>
            <person name="Chen Y."/>
            <person name="Shah S."/>
            <person name="Dougan E. K."/>
            <person name="Thang M."/>
            <person name="Chan C."/>
        </authorList>
    </citation>
    <scope>NUCLEOTIDE SEQUENCE [LARGE SCALE GENOMIC DNA]</scope>
</reference>
<sequence>LSPFYRCIDRSMWEAALLLHKHGWPMSEAEIPLLFDFAAARGLGKEWNFVAEFFLAPEGVDNASLEEVTWPEIFKDTNTVLVTHPMCGRHGHLPEEADDPQLRHELMGRIPENPHRLEAPRACFFVSADAC</sequence>
<gene>
    <name evidence="1" type="ORF">CCMP2556_LOCUS47725</name>
</gene>
<keyword evidence="2" id="KW-1185">Reference proteome</keyword>
<evidence type="ECO:0000313" key="2">
    <source>
        <dbReference type="Proteomes" id="UP001642484"/>
    </source>
</evidence>
<dbReference type="Proteomes" id="UP001642484">
    <property type="component" value="Unassembled WGS sequence"/>
</dbReference>
<feature type="non-terminal residue" evidence="1">
    <location>
        <position position="1"/>
    </location>
</feature>
<name>A0ABP0RKN7_9DINO</name>
<proteinExistence type="predicted"/>
<organism evidence="1 2">
    <name type="scientific">Durusdinium trenchii</name>
    <dbReference type="NCBI Taxonomy" id="1381693"/>
    <lineage>
        <taxon>Eukaryota</taxon>
        <taxon>Sar</taxon>
        <taxon>Alveolata</taxon>
        <taxon>Dinophyceae</taxon>
        <taxon>Suessiales</taxon>
        <taxon>Symbiodiniaceae</taxon>
        <taxon>Durusdinium</taxon>
    </lineage>
</organism>